<evidence type="ECO:0000256" key="14">
    <source>
        <dbReference type="SAM" id="MobiDB-lite"/>
    </source>
</evidence>
<organism evidence="17 18">
    <name type="scientific">Ananas comosus</name>
    <name type="common">Pineapple</name>
    <name type="synonym">Ananas ananas</name>
    <dbReference type="NCBI Taxonomy" id="4615"/>
    <lineage>
        <taxon>Eukaryota</taxon>
        <taxon>Viridiplantae</taxon>
        <taxon>Streptophyta</taxon>
        <taxon>Embryophyta</taxon>
        <taxon>Tracheophyta</taxon>
        <taxon>Spermatophyta</taxon>
        <taxon>Magnoliopsida</taxon>
        <taxon>Liliopsida</taxon>
        <taxon>Poales</taxon>
        <taxon>Bromeliaceae</taxon>
        <taxon>Bromelioideae</taxon>
        <taxon>Ananas</taxon>
    </lineage>
</organism>
<evidence type="ECO:0000256" key="1">
    <source>
        <dbReference type="ARBA" id="ARBA00001936"/>
    </source>
</evidence>
<dbReference type="FunFam" id="3.30.200.20:FF:000096">
    <property type="entry name" value="Non-specific serine/threonine protein kinase"/>
    <property type="match status" value="1"/>
</dbReference>
<keyword evidence="6 12" id="KW-0547">Nucleotide-binding</keyword>
<evidence type="ECO:0000313" key="19">
    <source>
        <dbReference type="Proteomes" id="UP000515123"/>
    </source>
</evidence>
<dbReference type="GO" id="GO:0004674">
    <property type="term" value="F:protein serine/threonine kinase activity"/>
    <property type="evidence" value="ECO:0007669"/>
    <property type="project" value="UniProtKB-KW"/>
</dbReference>
<feature type="binding site" evidence="12">
    <location>
        <position position="52"/>
    </location>
    <ligand>
        <name>ATP</name>
        <dbReference type="ChEBI" id="CHEBI:30616"/>
    </ligand>
</feature>
<dbReference type="EC" id="2.7.11.1" evidence="3"/>
<protein>
    <recommendedName>
        <fullName evidence="3">non-specific serine/threonine protein kinase</fullName>
        <ecNumber evidence="3">2.7.11.1</ecNumber>
    </recommendedName>
</protein>
<dbReference type="PANTHER" id="PTHR43895">
    <property type="entry name" value="CALCIUM/CALMODULIN-DEPENDENT PROTEIN KINASE KINASE-RELATED"/>
    <property type="match status" value="1"/>
</dbReference>
<dbReference type="FunFam" id="3.30.310.80:FF:000005">
    <property type="entry name" value="Non-specific serine/threonine protein kinase"/>
    <property type="match status" value="1"/>
</dbReference>
<gene>
    <name evidence="20" type="primary">LOC109705783</name>
    <name evidence="17" type="ORF">ACMD2_11877</name>
</gene>
<dbReference type="PROSITE" id="PS00108">
    <property type="entry name" value="PROTEIN_KINASE_ST"/>
    <property type="match status" value="1"/>
</dbReference>
<evidence type="ECO:0000256" key="6">
    <source>
        <dbReference type="ARBA" id="ARBA00022741"/>
    </source>
</evidence>
<dbReference type="EMBL" id="LSRQ01007387">
    <property type="protein sequence ID" value="OAY64969.1"/>
    <property type="molecule type" value="Genomic_DNA"/>
</dbReference>
<comment type="catalytic activity">
    <reaction evidence="10">
        <text>L-threonyl-[protein] + ATP = O-phospho-L-threonyl-[protein] + ADP + H(+)</text>
        <dbReference type="Rhea" id="RHEA:46608"/>
        <dbReference type="Rhea" id="RHEA-COMP:11060"/>
        <dbReference type="Rhea" id="RHEA-COMP:11605"/>
        <dbReference type="ChEBI" id="CHEBI:15378"/>
        <dbReference type="ChEBI" id="CHEBI:30013"/>
        <dbReference type="ChEBI" id="CHEBI:30616"/>
        <dbReference type="ChEBI" id="CHEBI:61977"/>
        <dbReference type="ChEBI" id="CHEBI:456216"/>
        <dbReference type="EC" id="2.7.11.1"/>
    </reaction>
</comment>
<keyword evidence="8 12" id="KW-0067">ATP-binding</keyword>
<evidence type="ECO:0000313" key="20">
    <source>
        <dbReference type="RefSeq" id="XP_020082159.1"/>
    </source>
</evidence>
<feature type="region of interest" description="Disordered" evidence="14">
    <location>
        <begin position="293"/>
        <end position="321"/>
    </location>
</feature>
<evidence type="ECO:0000256" key="12">
    <source>
        <dbReference type="PROSITE-ProRule" id="PRU10141"/>
    </source>
</evidence>
<evidence type="ECO:0000256" key="8">
    <source>
        <dbReference type="ARBA" id="ARBA00022840"/>
    </source>
</evidence>
<dbReference type="Gene3D" id="3.30.200.20">
    <property type="entry name" value="Phosphorylase Kinase, domain 1"/>
    <property type="match status" value="1"/>
</dbReference>
<comment type="cofactor">
    <cofactor evidence="1">
        <name>Mn(2+)</name>
        <dbReference type="ChEBI" id="CHEBI:29035"/>
    </cofactor>
</comment>
<dbReference type="GO" id="GO:0007165">
    <property type="term" value="P:signal transduction"/>
    <property type="evidence" value="ECO:0007669"/>
    <property type="project" value="InterPro"/>
</dbReference>
<dbReference type="InterPro" id="IPR004041">
    <property type="entry name" value="NAF_dom"/>
</dbReference>
<dbReference type="Gene3D" id="3.30.310.80">
    <property type="entry name" value="Kinase associated domain 1, KA1"/>
    <property type="match status" value="1"/>
</dbReference>
<feature type="domain" description="Protein kinase" evidence="15">
    <location>
        <begin position="19"/>
        <end position="274"/>
    </location>
</feature>
<dbReference type="Proteomes" id="UP000515123">
    <property type="component" value="Linkage group 2"/>
</dbReference>
<keyword evidence="19" id="KW-1185">Reference proteome</keyword>
<evidence type="ECO:0000313" key="17">
    <source>
        <dbReference type="EMBL" id="OAY64969.1"/>
    </source>
</evidence>
<dbReference type="InterPro" id="IPR000719">
    <property type="entry name" value="Prot_kinase_dom"/>
</dbReference>
<keyword evidence="7 17" id="KW-0418">Kinase</keyword>
<dbReference type="STRING" id="4615.A0A199UJQ5"/>
<comment type="similarity">
    <text evidence="2">Belongs to the protein kinase superfamily. CAMK Ser/Thr protein kinase family. SNF1 subfamily.</text>
</comment>
<dbReference type="RefSeq" id="XP_020082159.1">
    <property type="nucleotide sequence ID" value="XM_020226570.1"/>
</dbReference>
<keyword evidence="5" id="KW-0808">Transferase</keyword>
<evidence type="ECO:0000256" key="2">
    <source>
        <dbReference type="ARBA" id="ARBA00006234"/>
    </source>
</evidence>
<dbReference type="PROSITE" id="PS50011">
    <property type="entry name" value="PROTEIN_KINASE_DOM"/>
    <property type="match status" value="1"/>
</dbReference>
<dbReference type="SUPFAM" id="SSF56112">
    <property type="entry name" value="Protein kinase-like (PK-like)"/>
    <property type="match status" value="1"/>
</dbReference>
<reference evidence="20" key="2">
    <citation type="submission" date="2025-04" db="UniProtKB">
        <authorList>
            <consortium name="RefSeq"/>
        </authorList>
    </citation>
    <scope>IDENTIFICATION</scope>
    <source>
        <tissue evidence="20">Leaf</tissue>
    </source>
</reference>
<evidence type="ECO:0000313" key="18">
    <source>
        <dbReference type="Proteomes" id="UP000092600"/>
    </source>
</evidence>
<dbReference type="SMART" id="SM00220">
    <property type="entry name" value="S_TKc"/>
    <property type="match status" value="1"/>
</dbReference>
<evidence type="ECO:0000256" key="7">
    <source>
        <dbReference type="ARBA" id="ARBA00022777"/>
    </source>
</evidence>
<reference evidence="17 18" key="1">
    <citation type="journal article" date="2016" name="DNA Res.">
        <title>The draft genome of MD-2 pineapple using hybrid error correction of long reads.</title>
        <authorList>
            <person name="Redwan R.M."/>
            <person name="Saidin A."/>
            <person name="Kumar S.V."/>
        </authorList>
    </citation>
    <scope>NUCLEOTIDE SEQUENCE [LARGE SCALE GENOMIC DNA]</scope>
    <source>
        <strain evidence="18">cv. MD2</strain>
        <tissue evidence="17">Leaf</tissue>
    </source>
</reference>
<feature type="domain" description="NAF" evidence="16">
    <location>
        <begin position="316"/>
        <end position="340"/>
    </location>
</feature>
<dbReference type="GO" id="GO:0005524">
    <property type="term" value="F:ATP binding"/>
    <property type="evidence" value="ECO:0007669"/>
    <property type="project" value="UniProtKB-UniRule"/>
</dbReference>
<dbReference type="CDD" id="cd14663">
    <property type="entry name" value="STKc_SnRK3"/>
    <property type="match status" value="1"/>
</dbReference>
<dbReference type="Pfam" id="PF03822">
    <property type="entry name" value="NAF"/>
    <property type="match status" value="1"/>
</dbReference>
<evidence type="ECO:0000256" key="5">
    <source>
        <dbReference type="ARBA" id="ARBA00022679"/>
    </source>
</evidence>
<dbReference type="PANTHER" id="PTHR43895:SF91">
    <property type="entry name" value="CBL-INTERACTING SERINE_THREONINE-PROTEIN KINASE 6"/>
    <property type="match status" value="1"/>
</dbReference>
<evidence type="ECO:0000256" key="9">
    <source>
        <dbReference type="ARBA" id="ARBA00023211"/>
    </source>
</evidence>
<dbReference type="PROSITE" id="PS00107">
    <property type="entry name" value="PROTEIN_KINASE_ATP"/>
    <property type="match status" value="1"/>
</dbReference>
<dbReference type="OrthoDB" id="193931at2759"/>
<evidence type="ECO:0000256" key="4">
    <source>
        <dbReference type="ARBA" id="ARBA00022527"/>
    </source>
</evidence>
<dbReference type="GeneID" id="109705783"/>
<dbReference type="InterPro" id="IPR017441">
    <property type="entry name" value="Protein_kinase_ATP_BS"/>
</dbReference>
<sequence>MEEAGDVAKVGGGVLEGRYEVGRVLGQGNFAKVHLARDVRTGRSVAMKVVAKEKVIRAGMMEQIKREIAVMKMVSHPNIVELHEVMATRSRIYLAMELVRGGELFARIARAGRLREDAARGYFRQLISAVDFCHGRGVYHRDLKPENLLLDDAGNLKVADFGLSALAAHVRGDGLLHTTCGTPAYVAPEVIGKKGYDGAKADLWSCGVILFVLLAGFLPFHDDNLVAMYKKIHRGDFRCPPWFSSDARRLITRLLDPNPATRITVAKLVDSPWLKKSSSPSVPIRPAAKDAAELFDKNKDKDKDKDREKEKEKEKEEPETLNAFHLISLSEGFDLSRLFEEGREEGRGTMRFATRETASGVISRLEGVAARMGGTARVTRSGAAGVRLEGGQDKGRKGRLTVAAEIFAVAPSVLVVEVKKDAGDALDYRHFCAEELQPALRDIVWGSSDSAAPPTAATV</sequence>
<dbReference type="FunFam" id="1.10.510.10:FF:000279">
    <property type="entry name" value="Non-specific serine/threonine protein kinase"/>
    <property type="match status" value="1"/>
</dbReference>
<name>A0A199UJQ5_ANACO</name>
<evidence type="ECO:0000256" key="10">
    <source>
        <dbReference type="ARBA" id="ARBA00047899"/>
    </source>
</evidence>
<keyword evidence="4 13" id="KW-0723">Serine/threonine-protein kinase</keyword>
<dbReference type="InterPro" id="IPR018451">
    <property type="entry name" value="NAF/FISL_domain"/>
</dbReference>
<evidence type="ECO:0000256" key="3">
    <source>
        <dbReference type="ARBA" id="ARBA00012513"/>
    </source>
</evidence>
<dbReference type="Gramene" id="Aco016932.1.mrna1">
    <property type="protein sequence ID" value="Aco016932.1.mrna1.cds1"/>
    <property type="gene ID" value="Aco016932.1.path1"/>
</dbReference>
<comment type="catalytic activity">
    <reaction evidence="11">
        <text>L-seryl-[protein] + ATP = O-phospho-L-seryl-[protein] + ADP + H(+)</text>
        <dbReference type="Rhea" id="RHEA:17989"/>
        <dbReference type="Rhea" id="RHEA-COMP:9863"/>
        <dbReference type="Rhea" id="RHEA-COMP:11604"/>
        <dbReference type="ChEBI" id="CHEBI:15378"/>
        <dbReference type="ChEBI" id="CHEBI:29999"/>
        <dbReference type="ChEBI" id="CHEBI:30616"/>
        <dbReference type="ChEBI" id="CHEBI:83421"/>
        <dbReference type="ChEBI" id="CHEBI:456216"/>
        <dbReference type="EC" id="2.7.11.1"/>
    </reaction>
</comment>
<evidence type="ECO:0000256" key="11">
    <source>
        <dbReference type="ARBA" id="ARBA00048679"/>
    </source>
</evidence>
<evidence type="ECO:0000259" key="16">
    <source>
        <dbReference type="PROSITE" id="PS50816"/>
    </source>
</evidence>
<dbReference type="InterPro" id="IPR011009">
    <property type="entry name" value="Kinase-like_dom_sf"/>
</dbReference>
<dbReference type="CDD" id="cd12195">
    <property type="entry name" value="CIPK_C"/>
    <property type="match status" value="1"/>
</dbReference>
<dbReference type="InterPro" id="IPR008271">
    <property type="entry name" value="Ser/Thr_kinase_AS"/>
</dbReference>
<feature type="compositionally biased region" description="Basic and acidic residues" evidence="14">
    <location>
        <begin position="293"/>
        <end position="318"/>
    </location>
</feature>
<accession>A0A199UJQ5</accession>
<dbReference type="Gene3D" id="1.10.510.10">
    <property type="entry name" value="Transferase(Phosphotransferase) domain 1"/>
    <property type="match status" value="1"/>
</dbReference>
<dbReference type="AlphaFoldDB" id="A0A199UJQ5"/>
<proteinExistence type="inferred from homology"/>
<dbReference type="Pfam" id="PF00069">
    <property type="entry name" value="Pkinase"/>
    <property type="match status" value="1"/>
</dbReference>
<dbReference type="Proteomes" id="UP000092600">
    <property type="component" value="Unassembled WGS sequence"/>
</dbReference>
<keyword evidence="9" id="KW-0464">Manganese</keyword>
<evidence type="ECO:0000259" key="15">
    <source>
        <dbReference type="PROSITE" id="PS50011"/>
    </source>
</evidence>
<evidence type="ECO:0000256" key="13">
    <source>
        <dbReference type="RuleBase" id="RU000304"/>
    </source>
</evidence>
<dbReference type="PROSITE" id="PS50816">
    <property type="entry name" value="NAF"/>
    <property type="match status" value="1"/>
</dbReference>